<dbReference type="Proteomes" id="UP000053690">
    <property type="component" value="Unassembled WGS sequence"/>
</dbReference>
<comment type="caution">
    <text evidence="1">The sequence shown here is derived from an EMBL/GenBank/DDBJ whole genome shotgun (WGS) entry which is preliminary data.</text>
</comment>
<organism evidence="1 2">
    <name type="scientific">Ruegeria profundi</name>
    <dbReference type="NCBI Taxonomy" id="1685378"/>
    <lineage>
        <taxon>Bacteria</taxon>
        <taxon>Pseudomonadati</taxon>
        <taxon>Pseudomonadota</taxon>
        <taxon>Alphaproteobacteria</taxon>
        <taxon>Rhodobacterales</taxon>
        <taxon>Roseobacteraceae</taxon>
        <taxon>Ruegeria</taxon>
    </lineage>
</organism>
<gene>
    <name evidence="1" type="ORF">AVO44_07190</name>
</gene>
<keyword evidence="2" id="KW-1185">Reference proteome</keyword>
<sequence length="289" mass="33069">MPKLPLSTIPAGERSRASREALRQRRLAQERINKLNPCAVVGCDKPRRGVSVYCQEHYQRNRRYGHPTGRLPTQGELKALEAAIKAWLEEDYLTTDFAKRSFKSSWGSAQRTITHNPAFALPFFRLEGDMGYTQKAKAWVILSNYVHRQGNSLSDAMVRYMACRMWSEFHWQMPEGKRGAAKARNFFVDTWAGKFVLAHSGFTKTKTTEKIIRWAKPWYISDDPVQNEPRPIKEKVTKKVTINRFKAGPIVRAIGKELQSAVDHAMGKAWCSDHRLLEKAHEALGLSLK</sequence>
<dbReference type="STRING" id="1685378.AVO44_07190"/>
<evidence type="ECO:0000313" key="1">
    <source>
        <dbReference type="EMBL" id="KUJ79949.1"/>
    </source>
</evidence>
<accession>A0A0X3TW70</accession>
<proteinExistence type="predicted"/>
<reference evidence="2" key="1">
    <citation type="submission" date="2015-12" db="EMBL/GenBank/DDBJ databases">
        <authorList>
            <person name="Zhang G."/>
            <person name="Stingl U."/>
        </authorList>
    </citation>
    <scope>NUCLEOTIDE SEQUENCE [LARGE SCALE GENOMIC DNA]</scope>
    <source>
        <strain evidence="2">ZGT108</strain>
    </source>
</reference>
<name>A0A0X3TW70_9RHOB</name>
<evidence type="ECO:0000313" key="2">
    <source>
        <dbReference type="Proteomes" id="UP000053690"/>
    </source>
</evidence>
<protein>
    <submittedName>
        <fullName evidence="1">Uncharacterized protein</fullName>
    </submittedName>
</protein>
<dbReference type="EMBL" id="LQBP01000003">
    <property type="protein sequence ID" value="KUJ79949.1"/>
    <property type="molecule type" value="Genomic_DNA"/>
</dbReference>
<dbReference type="AlphaFoldDB" id="A0A0X3TW70"/>